<keyword evidence="2" id="KW-1185">Reference proteome</keyword>
<evidence type="ECO:0008006" key="3">
    <source>
        <dbReference type="Google" id="ProtNLM"/>
    </source>
</evidence>
<comment type="caution">
    <text evidence="1">The sequence shown here is derived from an EMBL/GenBank/DDBJ whole genome shotgun (WGS) entry which is preliminary data.</text>
</comment>
<evidence type="ECO:0000313" key="1">
    <source>
        <dbReference type="EMBL" id="OBZ88325.1"/>
    </source>
</evidence>
<reference evidence="1 2" key="1">
    <citation type="submission" date="2016-03" db="EMBL/GenBank/DDBJ databases">
        <title>Choanephora cucurbitarum.</title>
        <authorList>
            <person name="Min B."/>
            <person name="Park H."/>
            <person name="Park J.-H."/>
            <person name="Shin H.-D."/>
            <person name="Choi I.-G."/>
        </authorList>
    </citation>
    <scope>NUCLEOTIDE SEQUENCE [LARGE SCALE GENOMIC DNA]</scope>
    <source>
        <strain evidence="1 2">KUS-F28377</strain>
    </source>
</reference>
<accession>A0A1C7NH08</accession>
<name>A0A1C7NH08_9FUNG</name>
<proteinExistence type="predicted"/>
<dbReference type="Proteomes" id="UP000093000">
    <property type="component" value="Unassembled WGS sequence"/>
</dbReference>
<dbReference type="EMBL" id="LUGH01000159">
    <property type="protein sequence ID" value="OBZ88325.1"/>
    <property type="molecule type" value="Genomic_DNA"/>
</dbReference>
<dbReference type="InParanoid" id="A0A1C7NH08"/>
<sequence length="140" mass="16183">MFFLQADLSHNRSLSFITGLKVFLPYSVPPNNFIQLLSKLYPELQGLMMSTRVLEKLSMDMLLDFSLYLNALYLCNYMPYAQDEHMPTVALHSLKMILFPQCTVSGSLSNYLIIRCPQLETMILQLKNDKTQILSIHLPY</sequence>
<protein>
    <recommendedName>
        <fullName evidence="3">F-box domain-containing protein</fullName>
    </recommendedName>
</protein>
<dbReference type="AlphaFoldDB" id="A0A1C7NH08"/>
<gene>
    <name evidence="1" type="ORF">A0J61_03617</name>
</gene>
<evidence type="ECO:0000313" key="2">
    <source>
        <dbReference type="Proteomes" id="UP000093000"/>
    </source>
</evidence>
<organism evidence="1 2">
    <name type="scientific">Choanephora cucurbitarum</name>
    <dbReference type="NCBI Taxonomy" id="101091"/>
    <lineage>
        <taxon>Eukaryota</taxon>
        <taxon>Fungi</taxon>
        <taxon>Fungi incertae sedis</taxon>
        <taxon>Mucoromycota</taxon>
        <taxon>Mucoromycotina</taxon>
        <taxon>Mucoromycetes</taxon>
        <taxon>Mucorales</taxon>
        <taxon>Mucorineae</taxon>
        <taxon>Choanephoraceae</taxon>
        <taxon>Choanephoroideae</taxon>
        <taxon>Choanephora</taxon>
    </lineage>
</organism>